<dbReference type="AlphaFoldDB" id="A0A927AQ25"/>
<protein>
    <submittedName>
        <fullName evidence="1">Class I lanthipeptide</fullName>
    </submittedName>
</protein>
<reference evidence="1" key="1">
    <citation type="submission" date="2020-09" db="EMBL/GenBank/DDBJ databases">
        <authorList>
            <person name="Kim M.K."/>
        </authorList>
    </citation>
    <scope>NUCLEOTIDE SEQUENCE</scope>
    <source>
        <strain evidence="1">BT702</strain>
    </source>
</reference>
<organism evidence="1 2">
    <name type="scientific">Spirosoma profusum</name>
    <dbReference type="NCBI Taxonomy" id="2771354"/>
    <lineage>
        <taxon>Bacteria</taxon>
        <taxon>Pseudomonadati</taxon>
        <taxon>Bacteroidota</taxon>
        <taxon>Cytophagia</taxon>
        <taxon>Cytophagales</taxon>
        <taxon>Cytophagaceae</taxon>
        <taxon>Spirosoma</taxon>
    </lineage>
</organism>
<proteinExistence type="predicted"/>
<name>A0A927AQ25_9BACT</name>
<evidence type="ECO:0000313" key="1">
    <source>
        <dbReference type="EMBL" id="MBD2699538.1"/>
    </source>
</evidence>
<accession>A0A927AQ25</accession>
<keyword evidence="2" id="KW-1185">Reference proteome</keyword>
<gene>
    <name evidence="1" type="ORF">IC229_02745</name>
</gene>
<dbReference type="NCBIfam" id="NF038158">
    <property type="entry name" value="lant_leader_L1b"/>
    <property type="match status" value="1"/>
</dbReference>
<dbReference type="Proteomes" id="UP000598820">
    <property type="component" value="Unassembled WGS sequence"/>
</dbReference>
<comment type="caution">
    <text evidence="1">The sequence shown here is derived from an EMBL/GenBank/DDBJ whole genome shotgun (WGS) entry which is preliminary data.</text>
</comment>
<dbReference type="EMBL" id="JACWZY010000002">
    <property type="protein sequence ID" value="MBD2699538.1"/>
    <property type="molecule type" value="Genomic_DNA"/>
</dbReference>
<evidence type="ECO:0000313" key="2">
    <source>
        <dbReference type="Proteomes" id="UP000598820"/>
    </source>
</evidence>
<dbReference type="RefSeq" id="WP_190885397.1">
    <property type="nucleotide sequence ID" value="NZ_JACWZY010000002.1"/>
</dbReference>
<sequence length="49" mass="5517">MKKQITKITLKTDKIVALSYAQTKNLVGGMRPESRVQCSAKPYYCPTEP</sequence>